<feature type="transmembrane region" description="Helical" evidence="11">
    <location>
        <begin position="135"/>
        <end position="157"/>
    </location>
</feature>
<dbReference type="Gene3D" id="3.10.580.10">
    <property type="entry name" value="CBS-domain"/>
    <property type="match status" value="1"/>
</dbReference>
<evidence type="ECO:0000256" key="2">
    <source>
        <dbReference type="ARBA" id="ARBA00006337"/>
    </source>
</evidence>
<evidence type="ECO:0000256" key="5">
    <source>
        <dbReference type="ARBA" id="ARBA00022737"/>
    </source>
</evidence>
<evidence type="ECO:0000256" key="11">
    <source>
        <dbReference type="SAM" id="Phobius"/>
    </source>
</evidence>
<evidence type="ECO:0000313" key="14">
    <source>
        <dbReference type="EMBL" id="RCK60219.1"/>
    </source>
</evidence>
<dbReference type="InterPro" id="IPR005170">
    <property type="entry name" value="Transptr-assoc_dom"/>
</dbReference>
<organism evidence="14 15">
    <name type="scientific">Microbacterium sorbitolivorans</name>
    <dbReference type="NCBI Taxonomy" id="1867410"/>
    <lineage>
        <taxon>Bacteria</taxon>
        <taxon>Bacillati</taxon>
        <taxon>Actinomycetota</taxon>
        <taxon>Actinomycetes</taxon>
        <taxon>Micrococcales</taxon>
        <taxon>Microbacteriaceae</taxon>
        <taxon>Microbacterium</taxon>
    </lineage>
</organism>
<dbReference type="GO" id="GO:0005886">
    <property type="term" value="C:plasma membrane"/>
    <property type="evidence" value="ECO:0007669"/>
    <property type="project" value="UniProtKB-SubCell"/>
</dbReference>
<feature type="transmembrane region" description="Helical" evidence="11">
    <location>
        <begin position="6"/>
        <end position="29"/>
    </location>
</feature>
<dbReference type="FunFam" id="3.10.580.10:FF:000002">
    <property type="entry name" value="Magnesium/cobalt efflux protein CorC"/>
    <property type="match status" value="1"/>
</dbReference>
<evidence type="ECO:0000256" key="1">
    <source>
        <dbReference type="ARBA" id="ARBA00004651"/>
    </source>
</evidence>
<dbReference type="CDD" id="cd04590">
    <property type="entry name" value="CBS_pair_CorC_HlyC_assoc"/>
    <property type="match status" value="1"/>
</dbReference>
<dbReference type="AlphaFoldDB" id="A0A367Y3N0"/>
<keyword evidence="6 10" id="KW-1133">Transmembrane helix</keyword>
<evidence type="ECO:0000256" key="6">
    <source>
        <dbReference type="ARBA" id="ARBA00022989"/>
    </source>
</evidence>
<dbReference type="Gene3D" id="3.30.465.10">
    <property type="match status" value="1"/>
</dbReference>
<dbReference type="InterPro" id="IPR051676">
    <property type="entry name" value="UPF0053_domain"/>
</dbReference>
<dbReference type="InterPro" id="IPR036318">
    <property type="entry name" value="FAD-bd_PCMH-like_sf"/>
</dbReference>
<comment type="similarity">
    <text evidence="2">Belongs to the UPF0053 family.</text>
</comment>
<keyword evidence="3" id="KW-1003">Cell membrane</keyword>
<dbReference type="RefSeq" id="WP_114117831.1">
    <property type="nucleotide sequence ID" value="NZ_BMHU01000006.1"/>
</dbReference>
<dbReference type="InterPro" id="IPR000644">
    <property type="entry name" value="CBS_dom"/>
</dbReference>
<dbReference type="GO" id="GO:0050660">
    <property type="term" value="F:flavin adenine dinucleotide binding"/>
    <property type="evidence" value="ECO:0007669"/>
    <property type="project" value="InterPro"/>
</dbReference>
<dbReference type="SMART" id="SM01091">
    <property type="entry name" value="CorC_HlyC"/>
    <property type="match status" value="1"/>
</dbReference>
<evidence type="ECO:0000259" key="13">
    <source>
        <dbReference type="PROSITE" id="PS51846"/>
    </source>
</evidence>
<accession>A0A367Y3N0</accession>
<protein>
    <submittedName>
        <fullName evidence="14">HlyC/CorC family transporter</fullName>
    </submittedName>
</protein>
<reference evidence="14 15" key="1">
    <citation type="submission" date="2018-07" db="EMBL/GenBank/DDBJ databases">
        <title>Microbacterium endoborsara sp. nov., a novel actinobacterium isolated from Borszczowia aralocaspica.</title>
        <authorList>
            <person name="An D."/>
        </authorList>
    </citation>
    <scope>NUCLEOTIDE SEQUENCE [LARGE SCALE GENOMIC DNA]</scope>
    <source>
        <strain evidence="14 15">C1.15228</strain>
    </source>
</reference>
<comment type="caution">
    <text evidence="14">The sequence shown here is derived from an EMBL/GenBank/DDBJ whole genome shotgun (WGS) entry which is preliminary data.</text>
</comment>
<dbReference type="OrthoDB" id="110231at2"/>
<dbReference type="Pfam" id="PF03471">
    <property type="entry name" value="CorC_HlyC"/>
    <property type="match status" value="1"/>
</dbReference>
<sequence length="431" mass="46503">MTDLLWNIALVVIFVLIGGVFAATEMALVTLRESQITAIAARGRRGERVAELARNPNTFLSAVQIGVTVAGFASSAYGATSISPSVVPLLESWGMGEQLAGTVSTVVLTLIIAFLSLVLGELVPKRLAIQRNASFSYAVAPVLGGFATIMRPVIWLLSVCTNVLVRLLGGDPNKTADEMSEEEIRDIVSSHQGLPEDERRILDDVLSMRGRQISEVMRPRPEITGLAVGSSIAEAIETVRALPFSRYPVFEASIDDIVGFVHVRDLFEQGDTGRPLSSVMRALPYLPSTARVLPTLTRMRAENDQIAVVVDEYGGTDGIVTLEDLVEEVVGEIFDEYDTDSLASAEDGLIDGRLNLQDVEELTNLELPRGASDTIAGLVIERLGRLAVVGDTVQVPGAMIRVMAIEGRRVAWLRVIATTGSDEPVSEARHE</sequence>
<comment type="subcellular location">
    <subcellularLocation>
        <location evidence="1">Cell membrane</location>
        <topology evidence="1">Multi-pass membrane protein</topology>
    </subcellularLocation>
</comment>
<evidence type="ECO:0000259" key="12">
    <source>
        <dbReference type="PROSITE" id="PS51371"/>
    </source>
</evidence>
<keyword evidence="7 9" id="KW-0129">CBS domain</keyword>
<dbReference type="PANTHER" id="PTHR43099:SF5">
    <property type="entry name" value="HLYC_CORC FAMILY TRANSPORTER"/>
    <property type="match status" value="1"/>
</dbReference>
<dbReference type="PROSITE" id="PS51371">
    <property type="entry name" value="CBS"/>
    <property type="match status" value="2"/>
</dbReference>
<feature type="transmembrane region" description="Helical" evidence="11">
    <location>
        <begin position="99"/>
        <end position="123"/>
    </location>
</feature>
<evidence type="ECO:0000256" key="4">
    <source>
        <dbReference type="ARBA" id="ARBA00022692"/>
    </source>
</evidence>
<dbReference type="EMBL" id="QORO01000002">
    <property type="protein sequence ID" value="RCK60219.1"/>
    <property type="molecule type" value="Genomic_DNA"/>
</dbReference>
<keyword evidence="8 10" id="KW-0472">Membrane</keyword>
<dbReference type="InterPro" id="IPR002550">
    <property type="entry name" value="CNNM"/>
</dbReference>
<proteinExistence type="inferred from homology"/>
<evidence type="ECO:0000256" key="10">
    <source>
        <dbReference type="PROSITE-ProRule" id="PRU01193"/>
    </source>
</evidence>
<feature type="transmembrane region" description="Helical" evidence="11">
    <location>
        <begin position="58"/>
        <end position="79"/>
    </location>
</feature>
<evidence type="ECO:0000256" key="8">
    <source>
        <dbReference type="ARBA" id="ARBA00023136"/>
    </source>
</evidence>
<dbReference type="Pfam" id="PF01595">
    <property type="entry name" value="CNNM"/>
    <property type="match status" value="1"/>
</dbReference>
<dbReference type="InterPro" id="IPR044751">
    <property type="entry name" value="Ion_transp-like_CBS"/>
</dbReference>
<keyword evidence="4 10" id="KW-0812">Transmembrane</keyword>
<gene>
    <name evidence="14" type="ORF">DTO57_08890</name>
</gene>
<dbReference type="InterPro" id="IPR046342">
    <property type="entry name" value="CBS_dom_sf"/>
</dbReference>
<feature type="domain" description="CBS" evidence="12">
    <location>
        <begin position="279"/>
        <end position="336"/>
    </location>
</feature>
<dbReference type="InterPro" id="IPR016169">
    <property type="entry name" value="FAD-bd_PCMH_sub2"/>
</dbReference>
<dbReference type="Pfam" id="PF00571">
    <property type="entry name" value="CBS"/>
    <property type="match status" value="2"/>
</dbReference>
<feature type="domain" description="CNNM transmembrane" evidence="13">
    <location>
        <begin position="1"/>
        <end position="203"/>
    </location>
</feature>
<evidence type="ECO:0000256" key="3">
    <source>
        <dbReference type="ARBA" id="ARBA00022475"/>
    </source>
</evidence>
<keyword evidence="5" id="KW-0677">Repeat</keyword>
<dbReference type="Proteomes" id="UP000253508">
    <property type="component" value="Unassembled WGS sequence"/>
</dbReference>
<keyword evidence="15" id="KW-1185">Reference proteome</keyword>
<feature type="domain" description="CBS" evidence="12">
    <location>
        <begin position="217"/>
        <end position="276"/>
    </location>
</feature>
<dbReference type="SUPFAM" id="SSF54631">
    <property type="entry name" value="CBS-domain pair"/>
    <property type="match status" value="1"/>
</dbReference>
<name>A0A367Y3N0_9MICO</name>
<evidence type="ECO:0000256" key="7">
    <source>
        <dbReference type="ARBA" id="ARBA00023122"/>
    </source>
</evidence>
<dbReference type="PANTHER" id="PTHR43099">
    <property type="entry name" value="UPF0053 PROTEIN YRKA"/>
    <property type="match status" value="1"/>
</dbReference>
<dbReference type="SUPFAM" id="SSF56176">
    <property type="entry name" value="FAD-binding/transporter-associated domain-like"/>
    <property type="match status" value="1"/>
</dbReference>
<dbReference type="PROSITE" id="PS51846">
    <property type="entry name" value="CNNM"/>
    <property type="match status" value="1"/>
</dbReference>
<evidence type="ECO:0000313" key="15">
    <source>
        <dbReference type="Proteomes" id="UP000253508"/>
    </source>
</evidence>
<evidence type="ECO:0000256" key="9">
    <source>
        <dbReference type="PROSITE-ProRule" id="PRU00703"/>
    </source>
</evidence>